<sequence length="127" mass="13861">MVEWREQGLPKATEGVGGERRAGWEWMSQGGEPRRRVGMRGAENAKGGRWRRWMGVTEGFDEGGGEDERGSSFKVVDGDWTGVRRGEVEGGGREGGAKDDFLGGEPDGRQRGPVAEAKGRQRAMRLG</sequence>
<dbReference type="Proteomes" id="UP000017836">
    <property type="component" value="Unassembled WGS sequence"/>
</dbReference>
<dbReference type="EMBL" id="KI394815">
    <property type="protein sequence ID" value="ERN00687.1"/>
    <property type="molecule type" value="Genomic_DNA"/>
</dbReference>
<evidence type="ECO:0000313" key="3">
    <source>
        <dbReference type="Proteomes" id="UP000017836"/>
    </source>
</evidence>
<evidence type="ECO:0000313" key="2">
    <source>
        <dbReference type="EMBL" id="ERN00687.1"/>
    </source>
</evidence>
<dbReference type="AlphaFoldDB" id="W1NTE1"/>
<accession>W1NTE1</accession>
<protein>
    <submittedName>
        <fullName evidence="2">Uncharacterized protein</fullName>
    </submittedName>
</protein>
<evidence type="ECO:0000256" key="1">
    <source>
        <dbReference type="SAM" id="MobiDB-lite"/>
    </source>
</evidence>
<name>W1NTE1_AMBTC</name>
<feature type="region of interest" description="Disordered" evidence="1">
    <location>
        <begin position="83"/>
        <end position="127"/>
    </location>
</feature>
<feature type="region of interest" description="Disordered" evidence="1">
    <location>
        <begin position="1"/>
        <end position="45"/>
    </location>
</feature>
<keyword evidence="3" id="KW-1185">Reference proteome</keyword>
<dbReference type="Gramene" id="ERN00687">
    <property type="protein sequence ID" value="ERN00687"/>
    <property type="gene ID" value="AMTR_s00106p00060340"/>
</dbReference>
<feature type="compositionally biased region" description="Basic and acidic residues" evidence="1">
    <location>
        <begin position="83"/>
        <end position="110"/>
    </location>
</feature>
<reference evidence="3" key="1">
    <citation type="journal article" date="2013" name="Science">
        <title>The Amborella genome and the evolution of flowering plants.</title>
        <authorList>
            <consortium name="Amborella Genome Project"/>
        </authorList>
    </citation>
    <scope>NUCLEOTIDE SEQUENCE [LARGE SCALE GENOMIC DNA]</scope>
</reference>
<proteinExistence type="predicted"/>
<dbReference type="HOGENOM" id="CLU_1973514_0_0_1"/>
<gene>
    <name evidence="2" type="ORF">AMTR_s00106p00060340</name>
</gene>
<organism evidence="2 3">
    <name type="scientific">Amborella trichopoda</name>
    <dbReference type="NCBI Taxonomy" id="13333"/>
    <lineage>
        <taxon>Eukaryota</taxon>
        <taxon>Viridiplantae</taxon>
        <taxon>Streptophyta</taxon>
        <taxon>Embryophyta</taxon>
        <taxon>Tracheophyta</taxon>
        <taxon>Spermatophyta</taxon>
        <taxon>Magnoliopsida</taxon>
        <taxon>Amborellales</taxon>
        <taxon>Amborellaceae</taxon>
        <taxon>Amborella</taxon>
    </lineage>
</organism>